<dbReference type="SUPFAM" id="SSF52833">
    <property type="entry name" value="Thioredoxin-like"/>
    <property type="match status" value="1"/>
</dbReference>
<evidence type="ECO:0000256" key="4">
    <source>
        <dbReference type="ARBA" id="ARBA00023284"/>
    </source>
</evidence>
<dbReference type="PIRSF" id="PIRSF001488">
    <property type="entry name" value="Tdi_protein"/>
    <property type="match status" value="1"/>
</dbReference>
<evidence type="ECO:0000256" key="2">
    <source>
        <dbReference type="ARBA" id="ARBA00022729"/>
    </source>
</evidence>
<evidence type="ECO:0000313" key="10">
    <source>
        <dbReference type="EMBL" id="RPA27822.1"/>
    </source>
</evidence>
<evidence type="ECO:0000313" key="12">
    <source>
        <dbReference type="Proteomes" id="UP000278855"/>
    </source>
</evidence>
<dbReference type="InterPro" id="IPR036249">
    <property type="entry name" value="Thioredoxin-like_sf"/>
</dbReference>
<feature type="signal peptide" evidence="7">
    <location>
        <begin position="1"/>
        <end position="20"/>
    </location>
</feature>
<keyword evidence="5" id="KW-0574">Periplasm</keyword>
<keyword evidence="2 7" id="KW-0732">Signal</keyword>
<dbReference type="KEGG" id="spsr:EGC80_00085"/>
<dbReference type="PANTHER" id="PTHR35891">
    <property type="entry name" value="THIOL:DISULFIDE INTERCHANGE PROTEIN DSBA"/>
    <property type="match status" value="1"/>
</dbReference>
<evidence type="ECO:0000256" key="6">
    <source>
        <dbReference type="PIRSR" id="PIRSR001488-1"/>
    </source>
</evidence>
<evidence type="ECO:0000256" key="7">
    <source>
        <dbReference type="SAM" id="SignalP"/>
    </source>
</evidence>
<comment type="subcellular location">
    <subcellularLocation>
        <location evidence="5">Periplasm</location>
    </subcellularLocation>
</comment>
<evidence type="ECO:0000256" key="5">
    <source>
        <dbReference type="PIRNR" id="PIRNR001488"/>
    </source>
</evidence>
<evidence type="ECO:0000313" key="11">
    <source>
        <dbReference type="Proteomes" id="UP000273778"/>
    </source>
</evidence>
<dbReference type="EMBL" id="CP034073">
    <property type="protein sequence ID" value="AZG33486.1"/>
    <property type="molecule type" value="Genomic_DNA"/>
</dbReference>
<dbReference type="EMBL" id="RKKB01000010">
    <property type="protein sequence ID" value="RPA27822.1"/>
    <property type="molecule type" value="Genomic_DNA"/>
</dbReference>
<feature type="disulfide bond" description="Redox-active" evidence="6">
    <location>
        <begin position="51"/>
        <end position="54"/>
    </location>
</feature>
<dbReference type="OrthoDB" id="9784896at2"/>
<dbReference type="Proteomes" id="UP000278855">
    <property type="component" value="Unassembled WGS sequence"/>
</dbReference>
<keyword evidence="4" id="KW-0676">Redox-active center</keyword>
<comment type="similarity">
    <text evidence="1">Belongs to the thioredoxin family. DsbA subfamily.</text>
</comment>
<dbReference type="RefSeq" id="WP_124013588.1">
    <property type="nucleotide sequence ID" value="NZ_CP034073.1"/>
</dbReference>
<proteinExistence type="inferred from homology"/>
<dbReference type="Gene3D" id="3.40.30.10">
    <property type="entry name" value="Glutaredoxin"/>
    <property type="match status" value="1"/>
</dbReference>
<accession>A0A3N4DT76</accession>
<dbReference type="GO" id="GO:0042597">
    <property type="term" value="C:periplasmic space"/>
    <property type="evidence" value="ECO:0007669"/>
    <property type="project" value="UniProtKB-SubCell"/>
</dbReference>
<evidence type="ECO:0000259" key="8">
    <source>
        <dbReference type="Pfam" id="PF01323"/>
    </source>
</evidence>
<dbReference type="CDD" id="cd03019">
    <property type="entry name" value="DsbA_DsbA"/>
    <property type="match status" value="1"/>
</dbReference>
<keyword evidence="3 5" id="KW-1015">Disulfide bond</keyword>
<reference evidence="10" key="3">
    <citation type="submission" date="2018-11" db="EMBL/GenBank/DDBJ databases">
        <authorList>
            <person name="Hwang Y.J."/>
            <person name="Hwang C.Y."/>
        </authorList>
    </citation>
    <scope>NUCLEOTIDE SEQUENCE</scope>
    <source>
        <strain evidence="10">R106</strain>
    </source>
</reference>
<dbReference type="GO" id="GO:0016491">
    <property type="term" value="F:oxidoreductase activity"/>
    <property type="evidence" value="ECO:0007669"/>
    <property type="project" value="InterPro"/>
</dbReference>
<name>A0A3N4DT76_9GAMM</name>
<evidence type="ECO:0000256" key="3">
    <source>
        <dbReference type="ARBA" id="ARBA00023157"/>
    </source>
</evidence>
<organism evidence="10 12">
    <name type="scientific">Shewanella psychromarinicola</name>
    <dbReference type="NCBI Taxonomy" id="2487742"/>
    <lineage>
        <taxon>Bacteria</taxon>
        <taxon>Pseudomonadati</taxon>
        <taxon>Pseudomonadota</taxon>
        <taxon>Gammaproteobacteria</taxon>
        <taxon>Alteromonadales</taxon>
        <taxon>Shewanellaceae</taxon>
        <taxon>Shewanella</taxon>
    </lineage>
</organism>
<dbReference type="InterPro" id="IPR023205">
    <property type="entry name" value="DsbA/DsbL"/>
</dbReference>
<evidence type="ECO:0000313" key="9">
    <source>
        <dbReference type="EMBL" id="AZG33486.1"/>
    </source>
</evidence>
<feature type="domain" description="DSBA-like thioredoxin" evidence="8">
    <location>
        <begin position="43"/>
        <end position="206"/>
    </location>
</feature>
<dbReference type="AlphaFoldDB" id="A0A3N4DT76"/>
<dbReference type="Pfam" id="PF01323">
    <property type="entry name" value="DSBA"/>
    <property type="match status" value="1"/>
</dbReference>
<dbReference type="PANTHER" id="PTHR35891:SF2">
    <property type="entry name" value="THIOL:DISULFIDE INTERCHANGE PROTEIN DSBA"/>
    <property type="match status" value="1"/>
</dbReference>
<reference evidence="12" key="2">
    <citation type="submission" date="2018-11" db="EMBL/GenBank/DDBJ databases">
        <title>Shewanella sp. R106.</title>
        <authorList>
            <person name="Hwang Y.J."/>
            <person name="Hwang C.Y."/>
        </authorList>
    </citation>
    <scope>NUCLEOTIDE SEQUENCE [LARGE SCALE GENOMIC DNA]</scope>
    <source>
        <strain evidence="12">R106</strain>
    </source>
</reference>
<feature type="chain" id="PRO_5018039579" description="Thiol:disulfide interchange protein" evidence="7">
    <location>
        <begin position="21"/>
        <end position="218"/>
    </location>
</feature>
<protein>
    <recommendedName>
        <fullName evidence="5">Thiol:disulfide interchange protein</fullName>
    </recommendedName>
</protein>
<reference evidence="9 11" key="1">
    <citation type="submission" date="2018-11" db="EMBL/GenBank/DDBJ databases">
        <title>Shewanella sp. M2.</title>
        <authorList>
            <person name="Hwang Y.J."/>
            <person name="Hwang C.Y."/>
        </authorList>
    </citation>
    <scope>NUCLEOTIDE SEQUENCE [LARGE SCALE GENOMIC DNA]</scope>
    <source>
        <strain evidence="9 11">M2</strain>
    </source>
</reference>
<evidence type="ECO:0000256" key="1">
    <source>
        <dbReference type="ARBA" id="ARBA00005791"/>
    </source>
</evidence>
<dbReference type="InterPro" id="IPR001853">
    <property type="entry name" value="DSBA-like_thioredoxin_dom"/>
</dbReference>
<gene>
    <name evidence="10" type="ORF">EGC77_16465</name>
    <name evidence="9" type="ORF">EGC80_00085</name>
</gene>
<dbReference type="InterPro" id="IPR050824">
    <property type="entry name" value="Thiol_disulfide_DsbA"/>
</dbReference>
<sequence>MIKYFAVALTLIAASFSTFAAPFVAGKHYTQISNNMVTSTPKITEFFSFYCHNCFNMETQYLAEIKAGLDEEVTFDTKHVDFMNSDLGTEVMRSLAVIHEVGQAEKLNHAMFTAIQGDKGANGHDHNAQGHQHESQINSREDIKKIFSQFGVDAATYDTLADSSTTDKALALWRQQQTLYNVSSVPAFIVNDKYAINMNEISTLDELIELMNYLATSK</sequence>
<dbReference type="Proteomes" id="UP000273778">
    <property type="component" value="Chromosome"/>
</dbReference>
<keyword evidence="11" id="KW-1185">Reference proteome</keyword>